<keyword evidence="3" id="KW-1185">Reference proteome</keyword>
<sequence length="176" mass="18713">MDGSTIRPISRTNCISLRASRTTSSVAGPILDPRGEAIKLSILKRNGFPSASPVDDGVPTFASLPHPFRNSPPTLHLIQAIPSRSVATHPFVLRGQVHEQKKQRAKVTQHHPSLGSPSSAQPLPVTNSSSHAISSPSSPPSPLPPTSTPMSHIRCHVGPVQGLALQQDVFNTTNLQ</sequence>
<proteinExistence type="predicted"/>
<protein>
    <submittedName>
        <fullName evidence="2">Uncharacterized protein</fullName>
    </submittedName>
</protein>
<accession>A0A0C9XBE4</accession>
<dbReference type="HOGENOM" id="CLU_1525400_0_0_1"/>
<organism evidence="2 3">
    <name type="scientific">Laccaria amethystina LaAM-08-1</name>
    <dbReference type="NCBI Taxonomy" id="1095629"/>
    <lineage>
        <taxon>Eukaryota</taxon>
        <taxon>Fungi</taxon>
        <taxon>Dikarya</taxon>
        <taxon>Basidiomycota</taxon>
        <taxon>Agaricomycotina</taxon>
        <taxon>Agaricomycetes</taxon>
        <taxon>Agaricomycetidae</taxon>
        <taxon>Agaricales</taxon>
        <taxon>Agaricineae</taxon>
        <taxon>Hydnangiaceae</taxon>
        <taxon>Laccaria</taxon>
    </lineage>
</organism>
<reference evidence="3" key="2">
    <citation type="submission" date="2015-01" db="EMBL/GenBank/DDBJ databases">
        <title>Evolutionary Origins and Diversification of the Mycorrhizal Mutualists.</title>
        <authorList>
            <consortium name="DOE Joint Genome Institute"/>
            <consortium name="Mycorrhizal Genomics Consortium"/>
            <person name="Kohler A."/>
            <person name="Kuo A."/>
            <person name="Nagy L.G."/>
            <person name="Floudas D."/>
            <person name="Copeland A."/>
            <person name="Barry K.W."/>
            <person name="Cichocki N."/>
            <person name="Veneault-Fourrey C."/>
            <person name="LaButti K."/>
            <person name="Lindquist E.A."/>
            <person name="Lipzen A."/>
            <person name="Lundell T."/>
            <person name="Morin E."/>
            <person name="Murat C."/>
            <person name="Riley R."/>
            <person name="Ohm R."/>
            <person name="Sun H."/>
            <person name="Tunlid A."/>
            <person name="Henrissat B."/>
            <person name="Grigoriev I.V."/>
            <person name="Hibbett D.S."/>
            <person name="Martin F."/>
        </authorList>
    </citation>
    <scope>NUCLEOTIDE SEQUENCE [LARGE SCALE GENOMIC DNA]</scope>
    <source>
        <strain evidence="3">LaAM-08-1</strain>
    </source>
</reference>
<evidence type="ECO:0000313" key="2">
    <source>
        <dbReference type="EMBL" id="KIJ95041.1"/>
    </source>
</evidence>
<evidence type="ECO:0000313" key="3">
    <source>
        <dbReference type="Proteomes" id="UP000054477"/>
    </source>
</evidence>
<name>A0A0C9XBE4_9AGAR</name>
<feature type="compositionally biased region" description="Polar residues" evidence="1">
    <location>
        <begin position="115"/>
        <end position="127"/>
    </location>
</feature>
<gene>
    <name evidence="2" type="ORF">K443DRAFT_339796</name>
</gene>
<reference evidence="2 3" key="1">
    <citation type="submission" date="2014-04" db="EMBL/GenBank/DDBJ databases">
        <authorList>
            <consortium name="DOE Joint Genome Institute"/>
            <person name="Kuo A."/>
            <person name="Kohler A."/>
            <person name="Nagy L.G."/>
            <person name="Floudas D."/>
            <person name="Copeland A."/>
            <person name="Barry K.W."/>
            <person name="Cichocki N."/>
            <person name="Veneault-Fourrey C."/>
            <person name="LaButti K."/>
            <person name="Lindquist E.A."/>
            <person name="Lipzen A."/>
            <person name="Lundell T."/>
            <person name="Morin E."/>
            <person name="Murat C."/>
            <person name="Sun H."/>
            <person name="Tunlid A."/>
            <person name="Henrissat B."/>
            <person name="Grigoriev I.V."/>
            <person name="Hibbett D.S."/>
            <person name="Martin F."/>
            <person name="Nordberg H.P."/>
            <person name="Cantor M.N."/>
            <person name="Hua S.X."/>
        </authorList>
    </citation>
    <scope>NUCLEOTIDE SEQUENCE [LARGE SCALE GENOMIC DNA]</scope>
    <source>
        <strain evidence="2 3">LaAM-08-1</strain>
    </source>
</reference>
<evidence type="ECO:0000256" key="1">
    <source>
        <dbReference type="SAM" id="MobiDB-lite"/>
    </source>
</evidence>
<feature type="region of interest" description="Disordered" evidence="1">
    <location>
        <begin position="96"/>
        <end position="154"/>
    </location>
</feature>
<feature type="compositionally biased region" description="Pro residues" evidence="1">
    <location>
        <begin position="137"/>
        <end position="147"/>
    </location>
</feature>
<dbReference type="Proteomes" id="UP000054477">
    <property type="component" value="Unassembled WGS sequence"/>
</dbReference>
<dbReference type="EMBL" id="KN838769">
    <property type="protein sequence ID" value="KIJ95041.1"/>
    <property type="molecule type" value="Genomic_DNA"/>
</dbReference>
<dbReference type="AlphaFoldDB" id="A0A0C9XBE4"/>